<protein>
    <submittedName>
        <fullName evidence="1">Uncharacterized protein</fullName>
    </submittedName>
</protein>
<reference evidence="1 2" key="1">
    <citation type="submission" date="2020-07" db="EMBL/GenBank/DDBJ databases">
        <title>Sequencing the genomes of 1000 actinobacteria strains.</title>
        <authorList>
            <person name="Klenk H.-P."/>
        </authorList>
    </citation>
    <scope>NUCLEOTIDE SEQUENCE [LARGE SCALE GENOMIC DNA]</scope>
    <source>
        <strain evidence="1 2">DSM 45278</strain>
    </source>
</reference>
<dbReference type="AlphaFoldDB" id="A0A7Y9X8W0"/>
<proteinExistence type="predicted"/>
<evidence type="ECO:0000313" key="1">
    <source>
        <dbReference type="EMBL" id="NYH51367.1"/>
    </source>
</evidence>
<accession>A0A7Y9X8W0</accession>
<gene>
    <name evidence="1" type="ORF">HNR06_000956</name>
</gene>
<sequence>MKGRTDPIRLRGAYSCAWSGYSRLEGRRGDFRLLSIPVLDR</sequence>
<dbReference type="RefSeq" id="WP_273474156.1">
    <property type="nucleotide sequence ID" value="NZ_JACCHL010000001.1"/>
</dbReference>
<dbReference type="Proteomes" id="UP000584931">
    <property type="component" value="Unassembled WGS sequence"/>
</dbReference>
<comment type="caution">
    <text evidence="1">The sequence shown here is derived from an EMBL/GenBank/DDBJ whole genome shotgun (WGS) entry which is preliminary data.</text>
</comment>
<organism evidence="1 2">
    <name type="scientific">Nocardiopsis sinuspersici</name>
    <dbReference type="NCBI Taxonomy" id="501010"/>
    <lineage>
        <taxon>Bacteria</taxon>
        <taxon>Bacillati</taxon>
        <taxon>Actinomycetota</taxon>
        <taxon>Actinomycetes</taxon>
        <taxon>Streptosporangiales</taxon>
        <taxon>Nocardiopsidaceae</taxon>
        <taxon>Nocardiopsis</taxon>
    </lineage>
</organism>
<name>A0A7Y9X8W0_9ACTN</name>
<dbReference type="EMBL" id="JACCHL010000001">
    <property type="protein sequence ID" value="NYH51367.1"/>
    <property type="molecule type" value="Genomic_DNA"/>
</dbReference>
<evidence type="ECO:0000313" key="2">
    <source>
        <dbReference type="Proteomes" id="UP000584931"/>
    </source>
</evidence>